<dbReference type="GO" id="GO:0008107">
    <property type="term" value="F:galactoside 2-alpha-L-fucosyltransferase activity"/>
    <property type="evidence" value="ECO:0007669"/>
    <property type="project" value="InterPro"/>
</dbReference>
<proteinExistence type="inferred from homology"/>
<reference evidence="9 10" key="1">
    <citation type="submission" date="2024-01" db="EMBL/GenBank/DDBJ databases">
        <title>The genomes of 5 underutilized Papilionoideae crops provide insights into root nodulation and disease resistanc.</title>
        <authorList>
            <person name="Yuan L."/>
        </authorList>
    </citation>
    <scope>NUCLEOTIDE SEQUENCE [LARGE SCALE GENOMIC DNA]</scope>
    <source>
        <strain evidence="9">ZHUSHIDOU_FW_LH</strain>
        <tissue evidence="9">Leaf</tissue>
    </source>
</reference>
<dbReference type="EC" id="2.4.1.-" evidence="7"/>
<dbReference type="Pfam" id="PF03254">
    <property type="entry name" value="XG_FTase"/>
    <property type="match status" value="1"/>
</dbReference>
<evidence type="ECO:0000313" key="10">
    <source>
        <dbReference type="Proteomes" id="UP001372338"/>
    </source>
</evidence>
<keyword evidence="6 7" id="KW-0961">Cell wall biogenesis/degradation</keyword>
<dbReference type="GO" id="GO:0009969">
    <property type="term" value="P:xyloglucan biosynthetic process"/>
    <property type="evidence" value="ECO:0007669"/>
    <property type="project" value="TreeGrafter"/>
</dbReference>
<keyword evidence="5" id="KW-0325">Glycoprotein</keyword>
<dbReference type="PANTHER" id="PTHR31889:SF57">
    <property type="entry name" value="FUCOSYLTRANSFERASE"/>
    <property type="match status" value="1"/>
</dbReference>
<dbReference type="PANTHER" id="PTHR31889">
    <property type="entry name" value="FUCOSYLTRANSFERASE 2-RELATED"/>
    <property type="match status" value="1"/>
</dbReference>
<dbReference type="Proteomes" id="UP001372338">
    <property type="component" value="Unassembled WGS sequence"/>
</dbReference>
<dbReference type="Gene3D" id="3.40.50.11350">
    <property type="match status" value="1"/>
</dbReference>
<gene>
    <name evidence="9" type="ORF">RIF29_28504</name>
</gene>
<feature type="region of interest" description="Disordered" evidence="8">
    <location>
        <begin position="69"/>
        <end position="92"/>
    </location>
</feature>
<dbReference type="GO" id="GO:0042546">
    <property type="term" value="P:cell wall biogenesis"/>
    <property type="evidence" value="ECO:0007669"/>
    <property type="project" value="InterPro"/>
</dbReference>
<evidence type="ECO:0000256" key="7">
    <source>
        <dbReference type="RuleBase" id="RU367004"/>
    </source>
</evidence>
<feature type="compositionally biased region" description="Polar residues" evidence="8">
    <location>
        <begin position="69"/>
        <end position="81"/>
    </location>
</feature>
<keyword evidence="3 7" id="KW-0808">Transferase</keyword>
<evidence type="ECO:0000256" key="2">
    <source>
        <dbReference type="ARBA" id="ARBA00022676"/>
    </source>
</evidence>
<dbReference type="InterPro" id="IPR004938">
    <property type="entry name" value="XG_FTase"/>
</dbReference>
<keyword evidence="10" id="KW-1185">Reference proteome</keyword>
<accession>A0AAN9HZF1</accession>
<evidence type="ECO:0000256" key="8">
    <source>
        <dbReference type="SAM" id="MobiDB-lite"/>
    </source>
</evidence>
<dbReference type="FunFam" id="3.40.50.11340:FF:000005">
    <property type="entry name" value="Galactoside 2-alpha-L-fucosyltransferase"/>
    <property type="match status" value="1"/>
</dbReference>
<comment type="subcellular location">
    <subcellularLocation>
        <location evidence="7">Golgi apparatus</location>
        <location evidence="7">Golgi stack membrane</location>
        <topology evidence="7">Single-pass type II membrane protein</topology>
    </subcellularLocation>
</comment>
<dbReference type="GO" id="GO:0032580">
    <property type="term" value="C:Golgi cisterna membrane"/>
    <property type="evidence" value="ECO:0007669"/>
    <property type="project" value="UniProtKB-SubCell"/>
</dbReference>
<organism evidence="9 10">
    <name type="scientific">Crotalaria pallida</name>
    <name type="common">Smooth rattlebox</name>
    <name type="synonym">Crotalaria striata</name>
    <dbReference type="NCBI Taxonomy" id="3830"/>
    <lineage>
        <taxon>Eukaryota</taxon>
        <taxon>Viridiplantae</taxon>
        <taxon>Streptophyta</taxon>
        <taxon>Embryophyta</taxon>
        <taxon>Tracheophyta</taxon>
        <taxon>Spermatophyta</taxon>
        <taxon>Magnoliopsida</taxon>
        <taxon>eudicotyledons</taxon>
        <taxon>Gunneridae</taxon>
        <taxon>Pentapetalae</taxon>
        <taxon>rosids</taxon>
        <taxon>fabids</taxon>
        <taxon>Fabales</taxon>
        <taxon>Fabaceae</taxon>
        <taxon>Papilionoideae</taxon>
        <taxon>50 kb inversion clade</taxon>
        <taxon>genistoids sensu lato</taxon>
        <taxon>core genistoids</taxon>
        <taxon>Crotalarieae</taxon>
        <taxon>Crotalaria</taxon>
    </lineage>
</organism>
<keyword evidence="4 7" id="KW-0333">Golgi apparatus</keyword>
<dbReference type="EMBL" id="JAYWIO010000006">
    <property type="protein sequence ID" value="KAK7255101.1"/>
    <property type="molecule type" value="Genomic_DNA"/>
</dbReference>
<evidence type="ECO:0000313" key="9">
    <source>
        <dbReference type="EMBL" id="KAK7255101.1"/>
    </source>
</evidence>
<sequence>MDMLQATGLSSKKRFTTFFVAILIAVPVVVLTGTLKSKNSSFAFFEGFSENVTSELLSRKSNVTNNGLEFNGSVQDVSQENSGGGADKNNNTVSEVRYKTGSFISSTNDSTPHTANPDNREQVASLTSVTNDSSLYSIHDDKEKLLDGLLASGFHEASCISRLQSHLIRKASPHKPSPYLISKLRYYEEIHRRCGPNSRAFDKNMMKIVHSKNNGAAARCKYLVWDPANGLGNQMISIVATFLYAVLTDRVLLVRFDKDKHGLFCEPFLNSTWILPENSPFWNQEHVETYQTMLKKDKASNSKEALPSTLFLNLQHIHGDPEKFFHCDHNQNLLRNIPLLILQSDQYFVPYLFMIPSFNVEINKMFPEKDAVFHHLGRYLFHPSNEAWGLISRFYETYLAKADEMIGLQIRVFSPKTTPKKAIMDLVLNCTIYNKILPELDTQNSVSYRQNQTIKAVLVASLYPEYGEKLRAMYLNKPTVSGELIGVYQPSHEEEQKWHDNMHNMKAWTEMYLLSLSDVLVTTSLSTFGYVAQGLGGLKPWLLYKLIGNDTYFPACERDFSLEPCNHIPPKHFCNGKSIKDFASSFPYLRECKDFSFGVKLVNDSI</sequence>
<evidence type="ECO:0000256" key="4">
    <source>
        <dbReference type="ARBA" id="ARBA00023034"/>
    </source>
</evidence>
<keyword evidence="2 7" id="KW-0328">Glycosyltransferase</keyword>
<comment type="function">
    <text evidence="7">May be involved in cell wall biosynthesis.</text>
</comment>
<evidence type="ECO:0000256" key="5">
    <source>
        <dbReference type="ARBA" id="ARBA00023180"/>
    </source>
</evidence>
<comment type="similarity">
    <text evidence="1 7">Belongs to the glycosyltransferase 37 family.</text>
</comment>
<dbReference type="Gene3D" id="3.40.50.11340">
    <property type="match status" value="1"/>
</dbReference>
<dbReference type="AlphaFoldDB" id="A0AAN9HZF1"/>
<evidence type="ECO:0000256" key="1">
    <source>
        <dbReference type="ARBA" id="ARBA00010481"/>
    </source>
</evidence>
<protein>
    <recommendedName>
        <fullName evidence="7">Fucosyltransferase</fullName>
        <ecNumber evidence="7">2.4.1.-</ecNumber>
    </recommendedName>
</protein>
<comment type="caution">
    <text evidence="9">The sequence shown here is derived from an EMBL/GenBank/DDBJ whole genome shotgun (WGS) entry which is preliminary data.</text>
</comment>
<dbReference type="GO" id="GO:0071555">
    <property type="term" value="P:cell wall organization"/>
    <property type="evidence" value="ECO:0007669"/>
    <property type="project" value="UniProtKB-UniRule"/>
</dbReference>
<evidence type="ECO:0000256" key="3">
    <source>
        <dbReference type="ARBA" id="ARBA00022679"/>
    </source>
</evidence>
<name>A0AAN9HZF1_CROPI</name>
<evidence type="ECO:0000256" key="6">
    <source>
        <dbReference type="ARBA" id="ARBA00023316"/>
    </source>
</evidence>